<sequence length="554" mass="60850">MRSSRATTRSRVDSPPDALSPASNVTGPNTTNHQLPKPLLRASTTFYERIVTDWWWWELGSWLISFACVAAIVELLLYYDGKKQPNDVVRGINLNAFVSVFAAITKVAMILPVSEAIGQLKWMWFQKERRLFNFFTFDNASRGPWGSLLLLGTTRCKHLVPIGAGITVLALAFEPFFQQSVSFVTKDVVQGSGTVSVAASYRPISDLQCPVASEFPWTGRCNWAPYSSLGVCHRCQDVSRLLRHMCQKKALALGSGGIGAANPCDYALNTTFVTGMWSNSGSVYTIGLTTMVVNRYVQTTSGDVYLNSTVFRNTPNVLLDFYVGYTAGGDAQILRNATPVLHECVFNDLNTAVVLRSPNRDPPTFGGAPNDPFTMMAAGKTFSVNTNTTRLLSNSISANLPTMLMNDTLDSQGRCPGRWNFVQTGTHDINVVLDPVTEAMTNQMRTSTNNGTDLVYGDAWGAEIFAKTQRLRLLLPGLLLLSTLILISTTIAQSRKRQLPSWKSSALAILLHGLTEEVREQFAQGTSQSEVEAVSQKLRVKLMLNGAHGRLIPT</sequence>
<keyword evidence="2" id="KW-0472">Membrane</keyword>
<feature type="region of interest" description="Disordered" evidence="1">
    <location>
        <begin position="1"/>
        <end position="31"/>
    </location>
</feature>
<dbReference type="InterPro" id="IPR021514">
    <property type="entry name" value="DUF3176"/>
</dbReference>
<keyword evidence="4" id="KW-1185">Reference proteome</keyword>
<dbReference type="AlphaFoldDB" id="A0A9P4LKS1"/>
<keyword evidence="2" id="KW-0812">Transmembrane</keyword>
<evidence type="ECO:0000313" key="3">
    <source>
        <dbReference type="EMBL" id="KAF2027917.1"/>
    </source>
</evidence>
<gene>
    <name evidence="3" type="ORF">EK21DRAFT_91139</name>
</gene>
<feature type="transmembrane region" description="Helical" evidence="2">
    <location>
        <begin position="59"/>
        <end position="79"/>
    </location>
</feature>
<dbReference type="EMBL" id="ML978220">
    <property type="protein sequence ID" value="KAF2027917.1"/>
    <property type="molecule type" value="Genomic_DNA"/>
</dbReference>
<evidence type="ECO:0000256" key="1">
    <source>
        <dbReference type="SAM" id="MobiDB-lite"/>
    </source>
</evidence>
<organism evidence="3 4">
    <name type="scientific">Setomelanomma holmii</name>
    <dbReference type="NCBI Taxonomy" id="210430"/>
    <lineage>
        <taxon>Eukaryota</taxon>
        <taxon>Fungi</taxon>
        <taxon>Dikarya</taxon>
        <taxon>Ascomycota</taxon>
        <taxon>Pezizomycotina</taxon>
        <taxon>Dothideomycetes</taxon>
        <taxon>Pleosporomycetidae</taxon>
        <taxon>Pleosporales</taxon>
        <taxon>Pleosporineae</taxon>
        <taxon>Phaeosphaeriaceae</taxon>
        <taxon>Setomelanomma</taxon>
    </lineage>
</organism>
<evidence type="ECO:0000256" key="2">
    <source>
        <dbReference type="SAM" id="Phobius"/>
    </source>
</evidence>
<protein>
    <submittedName>
        <fullName evidence="3">Uncharacterized protein</fullName>
    </submittedName>
</protein>
<name>A0A9P4LKS1_9PLEO</name>
<evidence type="ECO:0000313" key="4">
    <source>
        <dbReference type="Proteomes" id="UP000799777"/>
    </source>
</evidence>
<dbReference type="Pfam" id="PF11374">
    <property type="entry name" value="DUF3176"/>
    <property type="match status" value="1"/>
</dbReference>
<reference evidence="3" key="1">
    <citation type="journal article" date="2020" name="Stud. Mycol.">
        <title>101 Dothideomycetes genomes: a test case for predicting lifestyles and emergence of pathogens.</title>
        <authorList>
            <person name="Haridas S."/>
            <person name="Albert R."/>
            <person name="Binder M."/>
            <person name="Bloem J."/>
            <person name="Labutti K."/>
            <person name="Salamov A."/>
            <person name="Andreopoulos B."/>
            <person name="Baker S."/>
            <person name="Barry K."/>
            <person name="Bills G."/>
            <person name="Bluhm B."/>
            <person name="Cannon C."/>
            <person name="Castanera R."/>
            <person name="Culley D."/>
            <person name="Daum C."/>
            <person name="Ezra D."/>
            <person name="Gonzalez J."/>
            <person name="Henrissat B."/>
            <person name="Kuo A."/>
            <person name="Liang C."/>
            <person name="Lipzen A."/>
            <person name="Lutzoni F."/>
            <person name="Magnuson J."/>
            <person name="Mondo S."/>
            <person name="Nolan M."/>
            <person name="Ohm R."/>
            <person name="Pangilinan J."/>
            <person name="Park H.-J."/>
            <person name="Ramirez L."/>
            <person name="Alfaro M."/>
            <person name="Sun H."/>
            <person name="Tritt A."/>
            <person name="Yoshinaga Y."/>
            <person name="Zwiers L.-H."/>
            <person name="Turgeon B."/>
            <person name="Goodwin S."/>
            <person name="Spatafora J."/>
            <person name="Crous P."/>
            <person name="Grigoriev I."/>
        </authorList>
    </citation>
    <scope>NUCLEOTIDE SEQUENCE</scope>
    <source>
        <strain evidence="3">CBS 110217</strain>
    </source>
</reference>
<feature type="transmembrane region" description="Helical" evidence="2">
    <location>
        <begin position="91"/>
        <end position="111"/>
    </location>
</feature>
<dbReference type="PANTHER" id="PTHR35394:SF5">
    <property type="entry name" value="DUF3176 DOMAIN-CONTAINING PROTEIN"/>
    <property type="match status" value="1"/>
</dbReference>
<dbReference type="OrthoDB" id="5242705at2759"/>
<dbReference type="Proteomes" id="UP000799777">
    <property type="component" value="Unassembled WGS sequence"/>
</dbReference>
<dbReference type="PANTHER" id="PTHR35394">
    <property type="entry name" value="DUF3176 DOMAIN-CONTAINING PROTEIN"/>
    <property type="match status" value="1"/>
</dbReference>
<accession>A0A9P4LKS1</accession>
<keyword evidence="2" id="KW-1133">Transmembrane helix</keyword>
<comment type="caution">
    <text evidence="3">The sequence shown here is derived from an EMBL/GenBank/DDBJ whole genome shotgun (WGS) entry which is preliminary data.</text>
</comment>
<proteinExistence type="predicted"/>
<feature type="compositionally biased region" description="Polar residues" evidence="1">
    <location>
        <begin position="21"/>
        <end position="31"/>
    </location>
</feature>